<keyword evidence="7 15" id="KW-0963">Cytoplasm</keyword>
<evidence type="ECO:0000256" key="17">
    <source>
        <dbReference type="RuleBase" id="RU003464"/>
    </source>
</evidence>
<keyword evidence="11 15" id="KW-0819">tRNA processing</keyword>
<evidence type="ECO:0000256" key="10">
    <source>
        <dbReference type="ARBA" id="ARBA00022691"/>
    </source>
</evidence>
<feature type="binding site" evidence="15 16">
    <location>
        <position position="131"/>
    </location>
    <ligand>
        <name>S-adenosyl-L-methionine</name>
        <dbReference type="ChEBI" id="CHEBI:59789"/>
    </ligand>
</feature>
<dbReference type="Pfam" id="PF01746">
    <property type="entry name" value="tRNA_m1G_MT"/>
    <property type="match status" value="1"/>
</dbReference>
<comment type="caution">
    <text evidence="19">The sequence shown here is derived from an EMBL/GenBank/DDBJ whole genome shotgun (WGS) entry which is preliminary data.</text>
</comment>
<comment type="subcellular location">
    <subcellularLocation>
        <location evidence="2 15 17">Cytoplasm</location>
    </subcellularLocation>
</comment>
<protein>
    <recommendedName>
        <fullName evidence="6 15">tRNA (guanine-N(1)-)-methyltransferase</fullName>
        <ecNumber evidence="5 15">2.1.1.228</ecNumber>
    </recommendedName>
    <alternativeName>
        <fullName evidence="12 15">M1G-methyltransferase</fullName>
    </alternativeName>
    <alternativeName>
        <fullName evidence="13 15">tRNA [GM37] methyltransferase</fullName>
    </alternativeName>
</protein>
<gene>
    <name evidence="15" type="primary">trmD</name>
    <name evidence="19" type="ORF">COU35_03540</name>
</gene>
<evidence type="ECO:0000256" key="1">
    <source>
        <dbReference type="ARBA" id="ARBA00002634"/>
    </source>
</evidence>
<evidence type="ECO:0000256" key="2">
    <source>
        <dbReference type="ARBA" id="ARBA00004496"/>
    </source>
</evidence>
<dbReference type="Proteomes" id="UP000230154">
    <property type="component" value="Unassembled WGS sequence"/>
</dbReference>
<evidence type="ECO:0000313" key="20">
    <source>
        <dbReference type="Proteomes" id="UP000230154"/>
    </source>
</evidence>
<evidence type="ECO:0000256" key="5">
    <source>
        <dbReference type="ARBA" id="ARBA00012807"/>
    </source>
</evidence>
<proteinExistence type="inferred from homology"/>
<sequence>MKFNVITIFPDIITHYTGETILGRAQKEGHITVAAIDLRKYSEDKHHNVDDTPYGGGAGMVMKPEPLYKALKHLDAIPFRKADGLTRVKKVFNGSLKKKKRTIVLSPRGRQFDQRVAEQLSTLDEITFVCGRYEGIDQRVVDYMVDEEISIGPYVLAGGELGSLVIIEAVSRLLPGVLGNPESLSEETFNSSLRGAKGDAAVSSKNMEYPQYTKPSDFKGWKVPDVLLSGNHKKIKKWRETRRD</sequence>
<dbReference type="PANTHER" id="PTHR46417:SF1">
    <property type="entry name" value="TRNA (GUANINE-N(1)-)-METHYLTRANSFERASE"/>
    <property type="match status" value="1"/>
</dbReference>
<evidence type="ECO:0000256" key="4">
    <source>
        <dbReference type="ARBA" id="ARBA00011738"/>
    </source>
</evidence>
<keyword evidence="9 15" id="KW-0808">Transferase</keyword>
<comment type="catalytic activity">
    <reaction evidence="14 15 17">
        <text>guanosine(37) in tRNA + S-adenosyl-L-methionine = N(1)-methylguanosine(37) in tRNA + S-adenosyl-L-homocysteine + H(+)</text>
        <dbReference type="Rhea" id="RHEA:36899"/>
        <dbReference type="Rhea" id="RHEA-COMP:10145"/>
        <dbReference type="Rhea" id="RHEA-COMP:10147"/>
        <dbReference type="ChEBI" id="CHEBI:15378"/>
        <dbReference type="ChEBI" id="CHEBI:57856"/>
        <dbReference type="ChEBI" id="CHEBI:59789"/>
        <dbReference type="ChEBI" id="CHEBI:73542"/>
        <dbReference type="ChEBI" id="CHEBI:74269"/>
        <dbReference type="EC" id="2.1.1.228"/>
    </reaction>
</comment>
<dbReference type="AlphaFoldDB" id="A0A2H0TQ14"/>
<dbReference type="InterPro" id="IPR029028">
    <property type="entry name" value="Alpha/beta_knot_MTases"/>
</dbReference>
<dbReference type="NCBIfam" id="TIGR00088">
    <property type="entry name" value="trmD"/>
    <property type="match status" value="1"/>
</dbReference>
<comment type="caution">
    <text evidence="15">Lacks conserved residue(s) required for the propagation of feature annotation.</text>
</comment>
<dbReference type="InterPro" id="IPR023148">
    <property type="entry name" value="tRNA_m1G_MeTrfase_C_sf"/>
</dbReference>
<dbReference type="InterPro" id="IPR016009">
    <property type="entry name" value="tRNA_MeTrfase_TRMD/TRM10"/>
</dbReference>
<comment type="subunit">
    <text evidence="4 15 17">Homodimer.</text>
</comment>
<dbReference type="HAMAP" id="MF_00605">
    <property type="entry name" value="TrmD"/>
    <property type="match status" value="1"/>
</dbReference>
<keyword evidence="8 15" id="KW-0489">Methyltransferase</keyword>
<evidence type="ECO:0000256" key="6">
    <source>
        <dbReference type="ARBA" id="ARBA00014679"/>
    </source>
</evidence>
<dbReference type="GO" id="GO:0005829">
    <property type="term" value="C:cytosol"/>
    <property type="evidence" value="ECO:0007669"/>
    <property type="project" value="TreeGrafter"/>
</dbReference>
<name>A0A2H0TQ14_9BACT</name>
<dbReference type="NCBIfam" id="NF000648">
    <property type="entry name" value="PRK00026.1"/>
    <property type="match status" value="1"/>
</dbReference>
<comment type="similarity">
    <text evidence="3 15 17">Belongs to the RNA methyltransferase TrmD family.</text>
</comment>
<evidence type="ECO:0000256" key="9">
    <source>
        <dbReference type="ARBA" id="ARBA00022679"/>
    </source>
</evidence>
<dbReference type="PANTHER" id="PTHR46417">
    <property type="entry name" value="TRNA (GUANINE-N(1)-)-METHYLTRANSFERASE"/>
    <property type="match status" value="1"/>
</dbReference>
<dbReference type="Gene3D" id="1.10.1270.20">
    <property type="entry name" value="tRNA(m1g37)methyltransferase, domain 2"/>
    <property type="match status" value="1"/>
</dbReference>
<dbReference type="FunFam" id="3.40.1280.10:FF:000001">
    <property type="entry name" value="tRNA (guanine-N(1)-)-methyltransferase"/>
    <property type="match status" value="1"/>
</dbReference>
<evidence type="ECO:0000256" key="12">
    <source>
        <dbReference type="ARBA" id="ARBA00029736"/>
    </source>
</evidence>
<feature type="domain" description="tRNA methyltransferase TRMD/TRM10-type" evidence="18">
    <location>
        <begin position="1"/>
        <end position="242"/>
    </location>
</feature>
<evidence type="ECO:0000256" key="14">
    <source>
        <dbReference type="ARBA" id="ARBA00047783"/>
    </source>
</evidence>
<dbReference type="CDD" id="cd18080">
    <property type="entry name" value="TrmD-like"/>
    <property type="match status" value="1"/>
</dbReference>
<dbReference type="EC" id="2.1.1.228" evidence="5 15"/>
<evidence type="ECO:0000256" key="15">
    <source>
        <dbReference type="HAMAP-Rule" id="MF_00605"/>
    </source>
</evidence>
<evidence type="ECO:0000256" key="16">
    <source>
        <dbReference type="PIRSR" id="PIRSR000386-1"/>
    </source>
</evidence>
<dbReference type="GO" id="GO:0002939">
    <property type="term" value="P:tRNA N1-guanine methylation"/>
    <property type="evidence" value="ECO:0007669"/>
    <property type="project" value="TreeGrafter"/>
</dbReference>
<keyword evidence="10 15" id="KW-0949">S-adenosyl-L-methionine</keyword>
<accession>A0A2H0TQ14</accession>
<dbReference type="PIRSF" id="PIRSF000386">
    <property type="entry name" value="tRNA_mtase"/>
    <property type="match status" value="1"/>
</dbReference>
<evidence type="ECO:0000256" key="7">
    <source>
        <dbReference type="ARBA" id="ARBA00022490"/>
    </source>
</evidence>
<dbReference type="InterPro" id="IPR002649">
    <property type="entry name" value="tRNA_m1G_MeTrfase_TrmD"/>
</dbReference>
<dbReference type="EMBL" id="PFCB01000025">
    <property type="protein sequence ID" value="PIR74235.1"/>
    <property type="molecule type" value="Genomic_DNA"/>
</dbReference>
<dbReference type="InterPro" id="IPR029026">
    <property type="entry name" value="tRNA_m1G_MTases_N"/>
</dbReference>
<reference evidence="20" key="1">
    <citation type="submission" date="2017-09" db="EMBL/GenBank/DDBJ databases">
        <title>Depth-based differentiation of microbial function through sediment-hosted aquifers and enrichment of novel symbionts in the deep terrestrial subsurface.</title>
        <authorList>
            <person name="Probst A.J."/>
            <person name="Ladd B."/>
            <person name="Jarett J.K."/>
            <person name="Geller-Mcgrath D.E."/>
            <person name="Sieber C.M.K."/>
            <person name="Emerson J.B."/>
            <person name="Anantharaman K."/>
            <person name="Thomas B.C."/>
            <person name="Malmstrom R."/>
            <person name="Stieglmeier M."/>
            <person name="Klingl A."/>
            <person name="Woyke T."/>
            <person name="Ryan C.M."/>
            <person name="Banfield J.F."/>
        </authorList>
    </citation>
    <scope>NUCLEOTIDE SEQUENCE [LARGE SCALE GENOMIC DNA]</scope>
</reference>
<organism evidence="19 20">
    <name type="scientific">Candidatus Magasanikbacteria bacterium CG10_big_fil_rev_8_21_14_0_10_47_10</name>
    <dbReference type="NCBI Taxonomy" id="1974652"/>
    <lineage>
        <taxon>Bacteria</taxon>
        <taxon>Candidatus Magasanikiibacteriota</taxon>
    </lineage>
</organism>
<dbReference type="SUPFAM" id="SSF75217">
    <property type="entry name" value="alpha/beta knot"/>
    <property type="match status" value="1"/>
</dbReference>
<evidence type="ECO:0000256" key="8">
    <source>
        <dbReference type="ARBA" id="ARBA00022603"/>
    </source>
</evidence>
<evidence type="ECO:0000256" key="13">
    <source>
        <dbReference type="ARBA" id="ARBA00033392"/>
    </source>
</evidence>
<evidence type="ECO:0000313" key="19">
    <source>
        <dbReference type="EMBL" id="PIR74235.1"/>
    </source>
</evidence>
<evidence type="ECO:0000256" key="3">
    <source>
        <dbReference type="ARBA" id="ARBA00007630"/>
    </source>
</evidence>
<evidence type="ECO:0000256" key="11">
    <source>
        <dbReference type="ARBA" id="ARBA00022694"/>
    </source>
</evidence>
<comment type="function">
    <text evidence="1 15 17">Specifically methylates guanosine-37 in various tRNAs.</text>
</comment>
<evidence type="ECO:0000259" key="18">
    <source>
        <dbReference type="Pfam" id="PF01746"/>
    </source>
</evidence>
<dbReference type="GO" id="GO:0052906">
    <property type="term" value="F:tRNA (guanine(37)-N1)-methyltransferase activity"/>
    <property type="evidence" value="ECO:0007669"/>
    <property type="project" value="UniProtKB-UniRule"/>
</dbReference>
<dbReference type="Gene3D" id="3.40.1280.10">
    <property type="match status" value="1"/>
</dbReference>